<evidence type="ECO:0000313" key="4">
    <source>
        <dbReference type="Proteomes" id="UP000239425"/>
    </source>
</evidence>
<name>A0A2S5R8A5_9PROT</name>
<evidence type="ECO:0000313" key="3">
    <source>
        <dbReference type="EMBL" id="PPE03548.1"/>
    </source>
</evidence>
<dbReference type="RefSeq" id="WP_165780763.1">
    <property type="nucleotide sequence ID" value="NZ_PHHC01000094.1"/>
</dbReference>
<gene>
    <name evidence="3" type="ORF">HCUR_00975</name>
</gene>
<organism evidence="3 4">
    <name type="scientific">Holospora curviuscula</name>
    <dbReference type="NCBI Taxonomy" id="1082868"/>
    <lineage>
        <taxon>Bacteria</taxon>
        <taxon>Pseudomonadati</taxon>
        <taxon>Pseudomonadota</taxon>
        <taxon>Alphaproteobacteria</taxon>
        <taxon>Holosporales</taxon>
        <taxon>Holosporaceae</taxon>
        <taxon>Holospora</taxon>
    </lineage>
</organism>
<feature type="region of interest" description="Disordered" evidence="1">
    <location>
        <begin position="287"/>
        <end position="322"/>
    </location>
</feature>
<evidence type="ECO:0000256" key="1">
    <source>
        <dbReference type="SAM" id="MobiDB-lite"/>
    </source>
</evidence>
<sequence>MKKLNFKYIYFLAMMNFGAFAMLTPQQAEQNKRDFLIDCEIFQNEYPGIYKISAKDWKTIKEEALRYVSQYVERSKIDFFKIGFRKLISETLVQVKPSDGSDIATKIIINMKDRLDYIFNEYYRYISNRSEALLPYNVAKLDTLVESHFKYARKFRDPAVLALIKGDLNDTLLKRQKERDDCTPEVIEKFMNDPAFQRLGHQPQQLEKQQQQVQQEEAQNIEVNQFQNKFLDDTGISLEELIVKYLELANTPNNPGSVEDVKKALLDTLKKRQDCTAEIIKSVNEMFKGTGNNSQKPQKEQQQQAQQEQPQKKQKQQQQVQQEEAQNIKVNRFQNNALLGLGELNPKEEELLALLIGKQNEERKQLHKELDEGLNEAYVDQQKNSILQFRNHSGEANSIKDNIIKKVKQNEKN</sequence>
<proteinExistence type="predicted"/>
<dbReference type="Proteomes" id="UP000239425">
    <property type="component" value="Unassembled WGS sequence"/>
</dbReference>
<dbReference type="AlphaFoldDB" id="A0A2S5R8A5"/>
<comment type="caution">
    <text evidence="3">The sequence shown here is derived from an EMBL/GenBank/DDBJ whole genome shotgun (WGS) entry which is preliminary data.</text>
</comment>
<protein>
    <submittedName>
        <fullName evidence="3">Uncharacterized protein</fullName>
    </submittedName>
</protein>
<evidence type="ECO:0000256" key="2">
    <source>
        <dbReference type="SAM" id="SignalP"/>
    </source>
</evidence>
<dbReference type="EMBL" id="PHHC01000094">
    <property type="protein sequence ID" value="PPE03548.1"/>
    <property type="molecule type" value="Genomic_DNA"/>
</dbReference>
<feature type="chain" id="PRO_5015449589" evidence="2">
    <location>
        <begin position="22"/>
        <end position="413"/>
    </location>
</feature>
<keyword evidence="2" id="KW-0732">Signal</keyword>
<feature type="compositionally biased region" description="Low complexity" evidence="1">
    <location>
        <begin position="300"/>
        <end position="309"/>
    </location>
</feature>
<feature type="signal peptide" evidence="2">
    <location>
        <begin position="1"/>
        <end position="21"/>
    </location>
</feature>
<keyword evidence="4" id="KW-1185">Reference proteome</keyword>
<accession>A0A2S5R8A5</accession>
<reference evidence="3 4" key="1">
    <citation type="submission" date="2017-11" db="EMBL/GenBank/DDBJ databases">
        <title>Comparative genomic analysis of Holospora spp., intranuclear symbionts of paramecia.</title>
        <authorList>
            <person name="Garushyants S.K."/>
            <person name="Beliavskaya A."/>
            <person name="Malko D.B."/>
            <person name="Logacheva M.D."/>
            <person name="Rautian M.S."/>
            <person name="Gelfand M.S."/>
        </authorList>
    </citation>
    <scope>NUCLEOTIDE SEQUENCE [LARGE SCALE GENOMIC DNA]</scope>
    <source>
        <strain evidence="4">02AZ16</strain>
    </source>
</reference>